<organism evidence="7 8">
    <name type="scientific">Alteromonas gilva</name>
    <dbReference type="NCBI Taxonomy" id="2987522"/>
    <lineage>
        <taxon>Bacteria</taxon>
        <taxon>Pseudomonadati</taxon>
        <taxon>Pseudomonadota</taxon>
        <taxon>Gammaproteobacteria</taxon>
        <taxon>Alteromonadales</taxon>
        <taxon>Alteromonadaceae</taxon>
        <taxon>Alteromonas/Salinimonas group</taxon>
        <taxon>Alteromonas</taxon>
    </lineage>
</organism>
<reference evidence="7 8" key="1">
    <citation type="submission" date="2022-10" db="EMBL/GenBank/DDBJ databases">
        <title>Alteromonas sp. chi3 Genome sequencing.</title>
        <authorList>
            <person name="Park S."/>
        </authorList>
    </citation>
    <scope>NUCLEOTIDE SEQUENCE [LARGE SCALE GENOMIC DNA]</scope>
    <source>
        <strain evidence="8">chi3</strain>
    </source>
</reference>
<dbReference type="Pfam" id="PF01810">
    <property type="entry name" value="LysE"/>
    <property type="match status" value="1"/>
</dbReference>
<keyword evidence="2" id="KW-1003">Cell membrane</keyword>
<evidence type="ECO:0000256" key="1">
    <source>
        <dbReference type="ARBA" id="ARBA00004651"/>
    </source>
</evidence>
<feature type="transmembrane region" description="Helical" evidence="6">
    <location>
        <begin position="50"/>
        <end position="71"/>
    </location>
</feature>
<dbReference type="InterPro" id="IPR001123">
    <property type="entry name" value="LeuE-type"/>
</dbReference>
<dbReference type="EMBL" id="JAQQXP010000001">
    <property type="protein sequence ID" value="MDC8831023.1"/>
    <property type="molecule type" value="Genomic_DNA"/>
</dbReference>
<evidence type="ECO:0000256" key="6">
    <source>
        <dbReference type="SAM" id="Phobius"/>
    </source>
</evidence>
<evidence type="ECO:0000313" key="8">
    <source>
        <dbReference type="Proteomes" id="UP001218788"/>
    </source>
</evidence>
<dbReference type="PANTHER" id="PTHR30086:SF20">
    <property type="entry name" value="ARGININE EXPORTER PROTEIN ARGO-RELATED"/>
    <property type="match status" value="1"/>
</dbReference>
<dbReference type="PANTHER" id="PTHR30086">
    <property type="entry name" value="ARGININE EXPORTER PROTEIN ARGO"/>
    <property type="match status" value="1"/>
</dbReference>
<proteinExistence type="predicted"/>
<dbReference type="Proteomes" id="UP001218788">
    <property type="component" value="Unassembled WGS sequence"/>
</dbReference>
<feature type="transmembrane region" description="Helical" evidence="6">
    <location>
        <begin position="150"/>
        <end position="175"/>
    </location>
</feature>
<feature type="transmembrane region" description="Helical" evidence="6">
    <location>
        <begin position="116"/>
        <end position="138"/>
    </location>
</feature>
<keyword evidence="8" id="KW-1185">Reference proteome</keyword>
<dbReference type="RefSeq" id="WP_273640066.1">
    <property type="nucleotide sequence ID" value="NZ_JAQQXP010000001.1"/>
</dbReference>
<feature type="transmembrane region" description="Helical" evidence="6">
    <location>
        <begin position="6"/>
        <end position="29"/>
    </location>
</feature>
<evidence type="ECO:0000256" key="2">
    <source>
        <dbReference type="ARBA" id="ARBA00022475"/>
    </source>
</evidence>
<comment type="subcellular location">
    <subcellularLocation>
        <location evidence="1">Cell membrane</location>
        <topology evidence="1">Multi-pass membrane protein</topology>
    </subcellularLocation>
</comment>
<keyword evidence="5 6" id="KW-0472">Membrane</keyword>
<comment type="caution">
    <text evidence="7">The sequence shown here is derived from an EMBL/GenBank/DDBJ whole genome shotgun (WGS) entry which is preliminary data.</text>
</comment>
<gene>
    <name evidence="7" type="ORF">OIK42_09635</name>
</gene>
<evidence type="ECO:0000256" key="4">
    <source>
        <dbReference type="ARBA" id="ARBA00022989"/>
    </source>
</evidence>
<keyword evidence="4 6" id="KW-1133">Transmembrane helix</keyword>
<evidence type="ECO:0000256" key="5">
    <source>
        <dbReference type="ARBA" id="ARBA00023136"/>
    </source>
</evidence>
<evidence type="ECO:0000313" key="7">
    <source>
        <dbReference type="EMBL" id="MDC8831023.1"/>
    </source>
</evidence>
<sequence length="208" mass="22604">METESLLLFVVACLTLNMIPGPDVIYIVTHSMKGKVSDGLKATLGLGLGYLFHTFAACLGLSALIFSSALAFTIVKWLGALYLFYLGIRAIQCALKGKSKIVITDSQKRQHDIFKQGLIVSLLNPKVALFFLSFLPQFVNPDESSVSMQFLMLGVIFTCLATTCNALYAALGGLLFARPETQKYARLLEGFSGILLIGLAVKVATNQR</sequence>
<keyword evidence="3 6" id="KW-0812">Transmembrane</keyword>
<dbReference type="PIRSF" id="PIRSF006324">
    <property type="entry name" value="LeuE"/>
    <property type="match status" value="1"/>
</dbReference>
<evidence type="ECO:0000256" key="3">
    <source>
        <dbReference type="ARBA" id="ARBA00022692"/>
    </source>
</evidence>
<protein>
    <submittedName>
        <fullName evidence="7">LysE family translocator</fullName>
    </submittedName>
</protein>
<accession>A0ABT5L5H9</accession>
<name>A0ABT5L5H9_9ALTE</name>